<protein>
    <submittedName>
        <fullName evidence="8">C2H2 type zinc finger domain protein</fullName>
    </submittedName>
</protein>
<dbReference type="GO" id="GO:0008270">
    <property type="term" value="F:zinc ion binding"/>
    <property type="evidence" value="ECO:0007669"/>
    <property type="project" value="UniProtKB-KW"/>
</dbReference>
<accession>A0AAD6C979</accession>
<reference evidence="8" key="1">
    <citation type="submission" date="2022-12" db="EMBL/GenBank/DDBJ databases">
        <authorList>
            <person name="Petersen C."/>
        </authorList>
    </citation>
    <scope>NUCLEOTIDE SEQUENCE</scope>
    <source>
        <strain evidence="8">IBT 16125</strain>
    </source>
</reference>
<reference evidence="8" key="2">
    <citation type="journal article" date="2023" name="IMA Fungus">
        <title>Comparative genomic study of the Penicillium genus elucidates a diverse pangenome and 15 lateral gene transfer events.</title>
        <authorList>
            <person name="Petersen C."/>
            <person name="Sorensen T."/>
            <person name="Nielsen M.R."/>
            <person name="Sondergaard T.E."/>
            <person name="Sorensen J.L."/>
            <person name="Fitzpatrick D.A."/>
            <person name="Frisvad J.C."/>
            <person name="Nielsen K.L."/>
        </authorList>
    </citation>
    <scope>NUCLEOTIDE SEQUENCE</scope>
    <source>
        <strain evidence="8">IBT 16125</strain>
    </source>
</reference>
<evidence type="ECO:0000256" key="1">
    <source>
        <dbReference type="ARBA" id="ARBA00022723"/>
    </source>
</evidence>
<dbReference type="InterPro" id="IPR013087">
    <property type="entry name" value="Znf_C2H2_type"/>
</dbReference>
<keyword evidence="6" id="KW-0863">Zinc-finger</keyword>
<comment type="caution">
    <text evidence="8">The sequence shown here is derived from an EMBL/GenBank/DDBJ whole genome shotgun (WGS) entry which is preliminary data.</text>
</comment>
<dbReference type="InterPro" id="IPR036236">
    <property type="entry name" value="Znf_C2H2_sf"/>
</dbReference>
<evidence type="ECO:0000256" key="3">
    <source>
        <dbReference type="ARBA" id="ARBA00023015"/>
    </source>
</evidence>
<gene>
    <name evidence="8" type="ORF">N7458_005146</name>
</gene>
<evidence type="ECO:0000256" key="6">
    <source>
        <dbReference type="PROSITE-ProRule" id="PRU00042"/>
    </source>
</evidence>
<keyword evidence="1" id="KW-0479">Metal-binding</keyword>
<evidence type="ECO:0000313" key="9">
    <source>
        <dbReference type="Proteomes" id="UP001213681"/>
    </source>
</evidence>
<dbReference type="SMART" id="SM00355">
    <property type="entry name" value="ZnF_C2H2"/>
    <property type="match status" value="2"/>
</dbReference>
<feature type="domain" description="C2H2-type" evidence="7">
    <location>
        <begin position="23"/>
        <end position="53"/>
    </location>
</feature>
<dbReference type="PANTHER" id="PTHR47660">
    <property type="entry name" value="TRANSCRIPTION FACTOR WITH C2H2 AND ZN(2)-CYS(6) DNA BINDING DOMAIN (EUROFUNG)-RELATED-RELATED"/>
    <property type="match status" value="1"/>
</dbReference>
<sequence length="183" mass="21394">MERFGGEIECFQSPSGPIAYDAFRCRFPGCNARYQRKEHLNRHERSKHIEQQALVCSRCGGEFRRSDTLRRHIQRQHKIREPPKRASKACVRLGAKGAYHARSVFVATFNVLSRATLVLKPSNKFDHRQHLRYPQTLKSQIYIVGKREKSGLIIILRYSIRVGLSSTEDRSIYAKNLHYFYNQ</sequence>
<dbReference type="Gene3D" id="3.30.160.60">
    <property type="entry name" value="Classic Zinc Finger"/>
    <property type="match status" value="1"/>
</dbReference>
<dbReference type="EMBL" id="JAPVEA010000005">
    <property type="protein sequence ID" value="KAJ5454190.1"/>
    <property type="molecule type" value="Genomic_DNA"/>
</dbReference>
<keyword evidence="4" id="KW-0804">Transcription</keyword>
<feature type="domain" description="C2H2-type" evidence="7">
    <location>
        <begin position="54"/>
        <end position="82"/>
    </location>
</feature>
<dbReference type="GeneID" id="81598771"/>
<dbReference type="SUPFAM" id="SSF57667">
    <property type="entry name" value="beta-beta-alpha zinc fingers"/>
    <property type="match status" value="1"/>
</dbReference>
<keyword evidence="2" id="KW-0862">Zinc</keyword>
<keyword evidence="3" id="KW-0805">Transcription regulation</keyword>
<dbReference type="PANTHER" id="PTHR47660:SF7">
    <property type="entry name" value="TRANSCRIPTION FACTOR WITH C2H2 AND ZN(2)-CYS(6) DNA BINDING DOMAIN (EUROFUNG)"/>
    <property type="match status" value="1"/>
</dbReference>
<dbReference type="AlphaFoldDB" id="A0AAD6C979"/>
<dbReference type="RefSeq" id="XP_056767146.1">
    <property type="nucleotide sequence ID" value="XM_056908528.1"/>
</dbReference>
<evidence type="ECO:0000256" key="4">
    <source>
        <dbReference type="ARBA" id="ARBA00023163"/>
    </source>
</evidence>
<keyword evidence="9" id="KW-1185">Reference proteome</keyword>
<name>A0AAD6C979_9EURO</name>
<dbReference type="PROSITE" id="PS00028">
    <property type="entry name" value="ZINC_FINGER_C2H2_1"/>
    <property type="match status" value="2"/>
</dbReference>
<dbReference type="Proteomes" id="UP001213681">
    <property type="component" value="Unassembled WGS sequence"/>
</dbReference>
<evidence type="ECO:0000313" key="8">
    <source>
        <dbReference type="EMBL" id="KAJ5454190.1"/>
    </source>
</evidence>
<organism evidence="8 9">
    <name type="scientific">Penicillium daleae</name>
    <dbReference type="NCBI Taxonomy" id="63821"/>
    <lineage>
        <taxon>Eukaryota</taxon>
        <taxon>Fungi</taxon>
        <taxon>Dikarya</taxon>
        <taxon>Ascomycota</taxon>
        <taxon>Pezizomycotina</taxon>
        <taxon>Eurotiomycetes</taxon>
        <taxon>Eurotiomycetidae</taxon>
        <taxon>Eurotiales</taxon>
        <taxon>Aspergillaceae</taxon>
        <taxon>Penicillium</taxon>
    </lineage>
</organism>
<proteinExistence type="predicted"/>
<dbReference type="Pfam" id="PF00096">
    <property type="entry name" value="zf-C2H2"/>
    <property type="match status" value="1"/>
</dbReference>
<evidence type="ECO:0000256" key="2">
    <source>
        <dbReference type="ARBA" id="ARBA00022833"/>
    </source>
</evidence>
<evidence type="ECO:0000259" key="7">
    <source>
        <dbReference type="PROSITE" id="PS50157"/>
    </source>
</evidence>
<evidence type="ECO:0000256" key="5">
    <source>
        <dbReference type="ARBA" id="ARBA00023242"/>
    </source>
</evidence>
<dbReference type="PROSITE" id="PS50157">
    <property type="entry name" value="ZINC_FINGER_C2H2_2"/>
    <property type="match status" value="2"/>
</dbReference>
<keyword evidence="5" id="KW-0539">Nucleus</keyword>